<gene>
    <name evidence="2" type="ordered locus">Dd586_0661</name>
</gene>
<dbReference type="eggNOG" id="COG0438">
    <property type="taxonomic scope" value="Bacteria"/>
</dbReference>
<organism evidence="2 3">
    <name type="scientific">Dickeya zeae (strain Ech586)</name>
    <name type="common">Dickeya dadantii (strain Ech586)</name>
    <dbReference type="NCBI Taxonomy" id="590409"/>
    <lineage>
        <taxon>Bacteria</taxon>
        <taxon>Pseudomonadati</taxon>
        <taxon>Pseudomonadota</taxon>
        <taxon>Gammaproteobacteria</taxon>
        <taxon>Enterobacterales</taxon>
        <taxon>Pectobacteriaceae</taxon>
        <taxon>Dickeya</taxon>
        <taxon>Dickeya parazeae</taxon>
    </lineage>
</organism>
<dbReference type="Pfam" id="PF13692">
    <property type="entry name" value="Glyco_trans_1_4"/>
    <property type="match status" value="1"/>
</dbReference>
<dbReference type="SUPFAM" id="SSF53756">
    <property type="entry name" value="UDP-Glycosyltransferase/glycogen phosphorylase"/>
    <property type="match status" value="1"/>
</dbReference>
<sequence>MMVTHVLPYPPAAGNEIRIYRMLQWFRSKGYRISLVLKPLGDEEVSNECITGLHPIVDEIYVFDSRFPAPRCDNANFRKDIAEEKVNLADMQNGFCPPWFVMEINSLVRKIQPDVIISQYIFMSRILLSEFALDTLKIIDTHDLFFKKQETVEKYSIANFGLIMSEDDEASLFKRADILLAIQQLEREDIKRLVPDRTVLLTGFDVDIFHPDPAKQKDGLVLIVASSNEFNVRGTQDFLDYTWPLVQERYPEARLRLVGKVCEHVHTYDLSVEKVGFVHDLAEEYTQASVVVNPCGVGTGLKIKTVEALAWGRPHVGWPASADGLREIAELPYIVAQDIVEFADAVVNLLQDKERARLLGIAAHEFAERYLGAVATYGSLSVEIEAHANARNNRGSYHE</sequence>
<evidence type="ECO:0000313" key="3">
    <source>
        <dbReference type="Proteomes" id="UP000001446"/>
    </source>
</evidence>
<keyword evidence="3" id="KW-1185">Reference proteome</keyword>
<proteinExistence type="predicted"/>
<protein>
    <submittedName>
        <fullName evidence="2">Glycosyl transferase group 1</fullName>
    </submittedName>
</protein>
<dbReference type="PANTHER" id="PTHR46401:SF2">
    <property type="entry name" value="GLYCOSYLTRANSFERASE WBBK-RELATED"/>
    <property type="match status" value="1"/>
</dbReference>
<evidence type="ECO:0000256" key="1">
    <source>
        <dbReference type="ARBA" id="ARBA00022679"/>
    </source>
</evidence>
<dbReference type="CAZy" id="GT4">
    <property type="family name" value="Glycosyltransferase Family 4"/>
</dbReference>
<dbReference type="Gene3D" id="3.40.50.2000">
    <property type="entry name" value="Glycogen Phosphorylase B"/>
    <property type="match status" value="2"/>
</dbReference>
<keyword evidence="1 2" id="KW-0808">Transferase</keyword>
<dbReference type="EMBL" id="CP001836">
    <property type="protein sequence ID" value="ACZ75554.1"/>
    <property type="molecule type" value="Genomic_DNA"/>
</dbReference>
<dbReference type="PANTHER" id="PTHR46401">
    <property type="entry name" value="GLYCOSYLTRANSFERASE WBBK-RELATED"/>
    <property type="match status" value="1"/>
</dbReference>
<dbReference type="Proteomes" id="UP000001446">
    <property type="component" value="Chromosome"/>
</dbReference>
<name>D2BSD5_DICZ5</name>
<dbReference type="GO" id="GO:0016757">
    <property type="term" value="F:glycosyltransferase activity"/>
    <property type="evidence" value="ECO:0007669"/>
    <property type="project" value="TreeGrafter"/>
</dbReference>
<reference evidence="2" key="1">
    <citation type="submission" date="2009-12" db="EMBL/GenBank/DDBJ databases">
        <title>Complete sequence of Dickeya dadantii Ech586.</title>
        <authorList>
            <consortium name="US DOE Joint Genome Institute"/>
            <person name="Lucas S."/>
            <person name="Copeland A."/>
            <person name="Lapidus A."/>
            <person name="Glavina del Rio T."/>
            <person name="Tice H."/>
            <person name="Bruce D."/>
            <person name="Goodwin L."/>
            <person name="Pitluck S."/>
            <person name="Munk A.C."/>
            <person name="Brettin T."/>
            <person name="Detter J.C."/>
            <person name="Han C."/>
            <person name="Tapia R."/>
            <person name="Larimer F."/>
            <person name="Land M."/>
            <person name="Hauser L."/>
            <person name="Kyrpides N."/>
            <person name="Mikhailova N."/>
            <person name="Balakrishnan V."/>
            <person name="Glasner J."/>
            <person name="Perna N.T."/>
        </authorList>
    </citation>
    <scope>NUCLEOTIDE SEQUENCE [LARGE SCALE GENOMIC DNA]</scope>
    <source>
        <strain evidence="2">Ech586</strain>
    </source>
</reference>
<dbReference type="AlphaFoldDB" id="D2BSD5"/>
<dbReference type="GO" id="GO:0009103">
    <property type="term" value="P:lipopolysaccharide biosynthetic process"/>
    <property type="evidence" value="ECO:0007669"/>
    <property type="project" value="TreeGrafter"/>
</dbReference>
<evidence type="ECO:0000313" key="2">
    <source>
        <dbReference type="EMBL" id="ACZ75554.1"/>
    </source>
</evidence>
<dbReference type="HOGENOM" id="CLU_028014_5_0_6"/>
<dbReference type="STRING" id="590409.Dd586_0661"/>
<dbReference type="CDD" id="cd03801">
    <property type="entry name" value="GT4_PimA-like"/>
    <property type="match status" value="1"/>
</dbReference>
<dbReference type="KEGG" id="ddc:Dd586_0661"/>
<accession>D2BSD5</accession>